<feature type="transmembrane region" description="Helical" evidence="5">
    <location>
        <begin position="291"/>
        <end position="313"/>
    </location>
</feature>
<sequence>MTSKRPPRATAGTLAVLARLSDTSLYLLIGIAAGLAAVTLSIKAVLLAVGLTAITALLILPWGAYYLVLFSIPFWVPIGAGLSVARLALVGGLGLMAFNAVQSRGPWLVISRWPDAVIGLAFTFAIGASVIMSESVGESAAEAGSWGIMLLYYFFTLTFVRTPEDLHKVGLFMIGLGLLQAAVVALQIHVGLVFSVGDITHEEEWAAGSARMPGTTGHSTVLAGFLQIPIIYAFAMLTRERRPLALSAYGLATAAMVFAWYHTYSRTSLVAFAIMAGVALMIRYRFVRMLAILSMIIAAIVLASYEFAIYELVSDAERQFKFMAALTKYSAGLEWAETLRWRLEQWTAGWRLFLDHIWFGTGPGLAGSKLFPYLPAESRYSEFVIITVHNSFFHVASEVGIFALVAYTMMWLMGFRWGIVGLGRSETRFQAQIWLIALSGQLVVNIFNPAMREPFLVVALLACIARMAQATPSQPAVSDASSTPRYKSNVA</sequence>
<evidence type="ECO:0000256" key="4">
    <source>
        <dbReference type="ARBA" id="ARBA00023136"/>
    </source>
</evidence>
<feature type="transmembrane region" description="Helical" evidence="5">
    <location>
        <begin position="45"/>
        <end position="68"/>
    </location>
</feature>
<dbReference type="InterPro" id="IPR007016">
    <property type="entry name" value="O-antigen_ligase-rel_domated"/>
</dbReference>
<protein>
    <recommendedName>
        <fullName evidence="6">O-antigen ligase-related domain-containing protein</fullName>
    </recommendedName>
</protein>
<dbReference type="Proteomes" id="UP001296776">
    <property type="component" value="Unassembled WGS sequence"/>
</dbReference>
<keyword evidence="2 5" id="KW-0812">Transmembrane</keyword>
<dbReference type="InterPro" id="IPR051533">
    <property type="entry name" value="WaaL-like"/>
</dbReference>
<reference evidence="7" key="1">
    <citation type="submission" date="2017-08" db="EMBL/GenBank/DDBJ databases">
        <authorList>
            <person name="Imhoff J.F."/>
            <person name="Rahn T."/>
            <person name="Kuenzel S."/>
            <person name="Neulinger S.C."/>
        </authorList>
    </citation>
    <scope>NUCLEOTIDE SEQUENCE</scope>
    <source>
        <strain evidence="7">DSM 11080</strain>
    </source>
</reference>
<dbReference type="EMBL" id="NRSJ01000001">
    <property type="protein sequence ID" value="MBK1703182.1"/>
    <property type="molecule type" value="Genomic_DNA"/>
</dbReference>
<feature type="transmembrane region" description="Helical" evidence="5">
    <location>
        <begin position="113"/>
        <end position="131"/>
    </location>
</feature>
<dbReference type="Pfam" id="PF04932">
    <property type="entry name" value="Wzy_C"/>
    <property type="match status" value="1"/>
</dbReference>
<accession>A0AAJ0U1K8</accession>
<evidence type="ECO:0000313" key="8">
    <source>
        <dbReference type="Proteomes" id="UP001296776"/>
    </source>
</evidence>
<proteinExistence type="predicted"/>
<evidence type="ECO:0000256" key="3">
    <source>
        <dbReference type="ARBA" id="ARBA00022989"/>
    </source>
</evidence>
<comment type="subcellular location">
    <subcellularLocation>
        <location evidence="1">Membrane</location>
        <topology evidence="1">Multi-pass membrane protein</topology>
    </subcellularLocation>
</comment>
<evidence type="ECO:0000313" key="7">
    <source>
        <dbReference type="EMBL" id="MBK1703182.1"/>
    </source>
</evidence>
<keyword evidence="3 5" id="KW-1133">Transmembrane helix</keyword>
<feature type="transmembrane region" description="Helical" evidence="5">
    <location>
        <begin position="399"/>
        <end position="419"/>
    </location>
</feature>
<name>A0AAJ0U1K8_9GAMM</name>
<evidence type="ECO:0000256" key="1">
    <source>
        <dbReference type="ARBA" id="ARBA00004141"/>
    </source>
</evidence>
<reference evidence="7" key="2">
    <citation type="journal article" date="2020" name="Microorganisms">
        <title>Osmotic Adaptation and Compatible Solute Biosynthesis of Phototrophic Bacteria as Revealed from Genome Analyses.</title>
        <authorList>
            <person name="Imhoff J.F."/>
            <person name="Rahn T."/>
            <person name="Kunzel S."/>
            <person name="Keller A."/>
            <person name="Neulinger S.C."/>
        </authorList>
    </citation>
    <scope>NUCLEOTIDE SEQUENCE</scope>
    <source>
        <strain evidence="7">DSM 11080</strain>
    </source>
</reference>
<feature type="transmembrane region" description="Helical" evidence="5">
    <location>
        <begin position="74"/>
        <end position="101"/>
    </location>
</feature>
<comment type="caution">
    <text evidence="7">The sequence shown here is derived from an EMBL/GenBank/DDBJ whole genome shotgun (WGS) entry which is preliminary data.</text>
</comment>
<organism evidence="7 8">
    <name type="scientific">Halochromatium glycolicum</name>
    <dbReference type="NCBI Taxonomy" id="85075"/>
    <lineage>
        <taxon>Bacteria</taxon>
        <taxon>Pseudomonadati</taxon>
        <taxon>Pseudomonadota</taxon>
        <taxon>Gammaproteobacteria</taxon>
        <taxon>Chromatiales</taxon>
        <taxon>Chromatiaceae</taxon>
        <taxon>Halochromatium</taxon>
    </lineage>
</organism>
<feature type="transmembrane region" description="Helical" evidence="5">
    <location>
        <begin position="23"/>
        <end position="40"/>
    </location>
</feature>
<feature type="domain" description="O-antigen ligase-related" evidence="6">
    <location>
        <begin position="252"/>
        <end position="407"/>
    </location>
</feature>
<dbReference type="PANTHER" id="PTHR37422:SF23">
    <property type="entry name" value="TEICHURONIC ACID BIOSYNTHESIS PROTEIN TUAE"/>
    <property type="match status" value="1"/>
</dbReference>
<feature type="transmembrane region" description="Helical" evidence="5">
    <location>
        <begin position="267"/>
        <end position="284"/>
    </location>
</feature>
<feature type="transmembrane region" description="Helical" evidence="5">
    <location>
        <begin position="217"/>
        <end position="237"/>
    </location>
</feature>
<feature type="transmembrane region" description="Helical" evidence="5">
    <location>
        <begin position="143"/>
        <end position="160"/>
    </location>
</feature>
<evidence type="ECO:0000256" key="5">
    <source>
        <dbReference type="SAM" id="Phobius"/>
    </source>
</evidence>
<dbReference type="PANTHER" id="PTHR37422">
    <property type="entry name" value="TEICHURONIC ACID BIOSYNTHESIS PROTEIN TUAE"/>
    <property type="match status" value="1"/>
</dbReference>
<keyword evidence="4 5" id="KW-0472">Membrane</keyword>
<dbReference type="AlphaFoldDB" id="A0AAJ0U1K8"/>
<feature type="transmembrane region" description="Helical" evidence="5">
    <location>
        <begin position="244"/>
        <end position="261"/>
    </location>
</feature>
<feature type="transmembrane region" description="Helical" evidence="5">
    <location>
        <begin position="172"/>
        <end position="197"/>
    </location>
</feature>
<dbReference type="GO" id="GO:0016020">
    <property type="term" value="C:membrane"/>
    <property type="evidence" value="ECO:0007669"/>
    <property type="project" value="UniProtKB-SubCell"/>
</dbReference>
<evidence type="ECO:0000256" key="2">
    <source>
        <dbReference type="ARBA" id="ARBA00022692"/>
    </source>
</evidence>
<gene>
    <name evidence="7" type="ORF">CKO40_01100</name>
</gene>
<keyword evidence="8" id="KW-1185">Reference proteome</keyword>
<evidence type="ECO:0000259" key="6">
    <source>
        <dbReference type="Pfam" id="PF04932"/>
    </source>
</evidence>